<sequence>MWALPQSDHDFLREAALLACALIGADPVYLDANFQLLEHYSASARTDPHLGVEHVSAHLRHHDRDGTVREGWAQVRADPSGRLYDAPPPDTHWRDSDIDLTRTPARDRLAALAPRALRIDDENLTSRPRSPEGGPSRKVASRSA</sequence>
<dbReference type="EMBL" id="SNXK01000005">
    <property type="protein sequence ID" value="TDP33031.1"/>
    <property type="molecule type" value="Genomic_DNA"/>
</dbReference>
<organism evidence="2 3">
    <name type="scientific">Nocardia ignorata</name>
    <dbReference type="NCBI Taxonomy" id="145285"/>
    <lineage>
        <taxon>Bacteria</taxon>
        <taxon>Bacillati</taxon>
        <taxon>Actinomycetota</taxon>
        <taxon>Actinomycetes</taxon>
        <taxon>Mycobacteriales</taxon>
        <taxon>Nocardiaceae</taxon>
        <taxon>Nocardia</taxon>
    </lineage>
</organism>
<accession>A0A4R6P626</accession>
<dbReference type="AlphaFoldDB" id="A0A4R6P626"/>
<evidence type="ECO:0000313" key="2">
    <source>
        <dbReference type="EMBL" id="TDP33031.1"/>
    </source>
</evidence>
<feature type="region of interest" description="Disordered" evidence="1">
    <location>
        <begin position="78"/>
        <end position="99"/>
    </location>
</feature>
<gene>
    <name evidence="2" type="ORF">DFR75_105269</name>
</gene>
<reference evidence="2 3" key="1">
    <citation type="submission" date="2019-03" db="EMBL/GenBank/DDBJ databases">
        <title>Genomic Encyclopedia of Type Strains, Phase IV (KMG-IV): sequencing the most valuable type-strain genomes for metagenomic binning, comparative biology and taxonomic classification.</title>
        <authorList>
            <person name="Goeker M."/>
        </authorList>
    </citation>
    <scope>NUCLEOTIDE SEQUENCE [LARGE SCALE GENOMIC DNA]</scope>
    <source>
        <strain evidence="2 3">DSM 44496</strain>
    </source>
</reference>
<feature type="region of interest" description="Disordered" evidence="1">
    <location>
        <begin position="111"/>
        <end position="144"/>
    </location>
</feature>
<protein>
    <submittedName>
        <fullName evidence="2">Uncharacterized protein</fullName>
    </submittedName>
</protein>
<comment type="caution">
    <text evidence="2">The sequence shown here is derived from an EMBL/GenBank/DDBJ whole genome shotgun (WGS) entry which is preliminary data.</text>
</comment>
<evidence type="ECO:0000313" key="3">
    <source>
        <dbReference type="Proteomes" id="UP000295087"/>
    </source>
</evidence>
<keyword evidence="3" id="KW-1185">Reference proteome</keyword>
<proteinExistence type="predicted"/>
<evidence type="ECO:0000256" key="1">
    <source>
        <dbReference type="SAM" id="MobiDB-lite"/>
    </source>
</evidence>
<dbReference type="Proteomes" id="UP000295087">
    <property type="component" value="Unassembled WGS sequence"/>
</dbReference>
<name>A0A4R6P626_NOCIG</name>